<keyword evidence="2" id="KW-1185">Reference proteome</keyword>
<comment type="caution">
    <text evidence="1">The sequence shown here is derived from an EMBL/GenBank/DDBJ whole genome shotgun (WGS) entry which is preliminary data.</text>
</comment>
<dbReference type="Proteomes" id="UP001523369">
    <property type="component" value="Unassembled WGS sequence"/>
</dbReference>
<dbReference type="EMBL" id="JAMYJR010000009">
    <property type="protein sequence ID" value="MCO8270935.1"/>
    <property type="molecule type" value="Genomic_DNA"/>
</dbReference>
<accession>A0ABT1DJD0</accession>
<proteinExistence type="predicted"/>
<name>A0ABT1DJD0_9ACTN</name>
<organism evidence="1 2">
    <name type="scientific">Paractinoplanes aksuensis</name>
    <dbReference type="NCBI Taxonomy" id="2939490"/>
    <lineage>
        <taxon>Bacteria</taxon>
        <taxon>Bacillati</taxon>
        <taxon>Actinomycetota</taxon>
        <taxon>Actinomycetes</taxon>
        <taxon>Micromonosporales</taxon>
        <taxon>Micromonosporaceae</taxon>
        <taxon>Paractinoplanes</taxon>
    </lineage>
</organism>
<sequence length="476" mass="53073">MLDLTARIAHENNGKIPGSRNVNGGLTLAHAPLARLLGVYDADEAYLAGRWTMSQLRDTVQLTATLSPCPLPVGELPSRTGERITWTERLIASKESLDIWQRRLVYYAMYYLAATVMLRDSQLSVLPFDPLKTQEFTRPDGSTYIKHTLSAYKTKNRHAAVPTSVVVNGRVARIIALLHRLQRALGYEPRRSDTTGVPFLFDQLLATPLGKRSHGMARDGLYLDLSFPKMLKEGARELYDRGVTKRSLDDIDISMRHVRITSAQAYAVREHGQALAAAFGQWDTAAVARGYVGDVYKLITPIDPDEAADLVHQDAGRRLHRAYTHRPELTGKGQARLDQTIETNLAALSNPQPLTPARLKTLGKRNRNIEQGPLTLCLYQIEGALCGGKGKPDFRLCLPGQCRNSVMTPADRARYELMRRQHLALKSDVLRRAADKMHDANPDIAAEFADTTDDELHAIITAHIDEYIRAALEDRA</sequence>
<reference evidence="1 2" key="1">
    <citation type="submission" date="2022-06" db="EMBL/GenBank/DDBJ databases">
        <title>New Species of the Genus Actinoplanes, ActinopZanes ferrugineus.</title>
        <authorList>
            <person name="Ding P."/>
        </authorList>
    </citation>
    <scope>NUCLEOTIDE SEQUENCE [LARGE SCALE GENOMIC DNA]</scope>
    <source>
        <strain evidence="1 2">TRM88003</strain>
    </source>
</reference>
<evidence type="ECO:0000313" key="1">
    <source>
        <dbReference type="EMBL" id="MCO8270935.1"/>
    </source>
</evidence>
<evidence type="ECO:0000313" key="2">
    <source>
        <dbReference type="Proteomes" id="UP001523369"/>
    </source>
</evidence>
<evidence type="ECO:0008006" key="3">
    <source>
        <dbReference type="Google" id="ProtNLM"/>
    </source>
</evidence>
<gene>
    <name evidence="1" type="ORF">M1L60_10055</name>
</gene>
<dbReference type="RefSeq" id="WP_253237053.1">
    <property type="nucleotide sequence ID" value="NZ_JAMYJR010000009.1"/>
</dbReference>
<protein>
    <recommendedName>
        <fullName evidence="3">Integrase</fullName>
    </recommendedName>
</protein>